<name>E9SBY5_RUMAL</name>
<evidence type="ECO:0000256" key="2">
    <source>
        <dbReference type="ARBA" id="ARBA00004613"/>
    </source>
</evidence>
<dbReference type="SUPFAM" id="SSF49303">
    <property type="entry name" value="beta-Galactosidase/glucuronidase domain"/>
    <property type="match status" value="2"/>
</dbReference>
<evidence type="ECO:0000259" key="13">
    <source>
        <dbReference type="Pfam" id="PF00703"/>
    </source>
</evidence>
<evidence type="ECO:0000259" key="16">
    <source>
        <dbReference type="Pfam" id="PF22666"/>
    </source>
</evidence>
<keyword evidence="18" id="KW-1185">Reference proteome</keyword>
<dbReference type="InterPro" id="IPR054593">
    <property type="entry name" value="Beta-mannosidase-like_N2"/>
</dbReference>
<comment type="catalytic activity">
    <reaction evidence="1">
        <text>Hydrolysis of terminal, non-reducing beta-D-mannose residues in beta-D-mannosides.</text>
        <dbReference type="EC" id="3.2.1.25"/>
    </reaction>
</comment>
<accession>E9SBY5</accession>
<evidence type="ECO:0000313" key="17">
    <source>
        <dbReference type="EMBL" id="EGC03154.1"/>
    </source>
</evidence>
<dbReference type="InterPro" id="IPR041625">
    <property type="entry name" value="Beta-mannosidase_Ig"/>
</dbReference>
<feature type="domain" description="Beta-mannosidase Ig-fold" evidence="14">
    <location>
        <begin position="738"/>
        <end position="813"/>
    </location>
</feature>
<reference evidence="17 18" key="1">
    <citation type="submission" date="2011-02" db="EMBL/GenBank/DDBJ databases">
        <authorList>
            <person name="Nelson K.E."/>
            <person name="Sutton G."/>
            <person name="Torralba M."/>
            <person name="Durkin S."/>
            <person name="Harkins D."/>
            <person name="Montgomery R."/>
            <person name="Ziemer C."/>
            <person name="Klaassens E."/>
            <person name="Ocuiv P."/>
            <person name="Morrison M."/>
        </authorList>
    </citation>
    <scope>NUCLEOTIDE SEQUENCE [LARGE SCALE GENOMIC DNA]</scope>
    <source>
        <strain evidence="17 18">8</strain>
    </source>
</reference>
<dbReference type="InterPro" id="IPR013783">
    <property type="entry name" value="Ig-like_fold"/>
</dbReference>
<dbReference type="EC" id="3.2.1.25" evidence="5"/>
<dbReference type="InterPro" id="IPR036156">
    <property type="entry name" value="Beta-gal/glucu_dom_sf"/>
</dbReference>
<evidence type="ECO:0000256" key="7">
    <source>
        <dbReference type="ARBA" id="ARBA00022801"/>
    </source>
</evidence>
<comment type="pathway">
    <text evidence="3">Glycan metabolism; N-glycan degradation.</text>
</comment>
<dbReference type="SUPFAM" id="SSF49785">
    <property type="entry name" value="Galactose-binding domain-like"/>
    <property type="match status" value="1"/>
</dbReference>
<evidence type="ECO:0000259" key="14">
    <source>
        <dbReference type="Pfam" id="PF17753"/>
    </source>
</evidence>
<dbReference type="SUPFAM" id="SSF51445">
    <property type="entry name" value="(Trans)glycosidases"/>
    <property type="match status" value="1"/>
</dbReference>
<dbReference type="Pfam" id="PF17753">
    <property type="entry name" value="Ig_mannosidase"/>
    <property type="match status" value="1"/>
</dbReference>
<comment type="subcellular location">
    <subcellularLocation>
        <location evidence="2">Secreted</location>
    </subcellularLocation>
</comment>
<keyword evidence="7 17" id="KW-0378">Hydrolase</keyword>
<comment type="similarity">
    <text evidence="10">Belongs to the glycosyl hydrolase 2 family. Beta-mannosidase B subfamily.</text>
</comment>
<evidence type="ECO:0000259" key="15">
    <source>
        <dbReference type="Pfam" id="PF17786"/>
    </source>
</evidence>
<dbReference type="OrthoDB" id="9801077at2"/>
<dbReference type="RefSeq" id="WP_002849293.1">
    <property type="nucleotide sequence ID" value="NZ_ADKM02000075.1"/>
</dbReference>
<feature type="domain" description="Glycoside hydrolase family 2 immunoglobulin-like beta-sandwich" evidence="13">
    <location>
        <begin position="221"/>
        <end position="287"/>
    </location>
</feature>
<dbReference type="GO" id="GO:0006516">
    <property type="term" value="P:glycoprotein catabolic process"/>
    <property type="evidence" value="ECO:0007669"/>
    <property type="project" value="TreeGrafter"/>
</dbReference>
<feature type="domain" description="Mannosidase Ig/CBM-like" evidence="15">
    <location>
        <begin position="646"/>
        <end position="732"/>
    </location>
</feature>
<sequence>MYRLDLNKSWSLKSGEKTYTADVPCSLYKTLIENKVIPDPYYRENEYISTDICDNGCTFEKTFDVDSQLLDCGRKILRFDGIDTLSEVCLNGELLGKTDNMHRIWEYDANGKLKEKGNILTVKLFSPNEYIRQKQKERPLIGVEHSMAGYPHLRKAHCMFGWDWGPKLPDMGIWRNVSLCFFDKGRINSIYFTQKHEGGKVTLCCTADMDILETDPPEKISARLTVTSPDGISQTFPIEEGKAEVVIDDPKLWWVRGLGEQPLYTCTVEMYCGEHIFDSVTKRIGLRTLTISQEKDEWGKEFCFINNGVRIFAMGANYIPEDQIVTRCTKERTVKLLDDCKAANYNFIRVWGGGYYPDEYFYDWCDENGFIIWQDFMFACSAYLLTPEFESTVRAEFKDNILRLRNHASLGMWCGNNEIESAWRYWGWADDKQCKADYLRLFEDIIPSMLSELDPETFYWPSSPSSGGGGTDPDSAQAGDKHYWDVWHNFKPIEAFRQYHYRFCSEYGFESLPDIKTCLYFADESKGDLDLCGNVMQAHQKCTQGNEKVMYYLAQMVNYPYDFRRLIYCSQIVQADCIRSNVEHMRRARGRCMGSAYWQVNDSNPVISWSSIDYFGRWKALHYYARKFHAPILLSCDDSEPAKPALYVTNDTLNDEELTIIENLRGNDGSIICKGECRGIIKAMSAKKMCMTDYSAELAEREDRRTKYLEYKLIKNGEVISGGTTLFVRPKEFIFLPSKINAEVHDRGDIFEIGLTSDNYAKSVCLSLKDYDCIFSDNWFDIHGSEKVSITADKSQLPENMTAEQLRSQLQIQNY</sequence>
<dbReference type="PANTHER" id="PTHR43730:SF1">
    <property type="entry name" value="BETA-MANNOSIDASE"/>
    <property type="match status" value="1"/>
</dbReference>
<dbReference type="GO" id="GO:0005975">
    <property type="term" value="P:carbohydrate metabolic process"/>
    <property type="evidence" value="ECO:0007669"/>
    <property type="project" value="InterPro"/>
</dbReference>
<dbReference type="Pfam" id="PF17786">
    <property type="entry name" value="Mannosidase_ig"/>
    <property type="match status" value="1"/>
</dbReference>
<dbReference type="Gene3D" id="3.20.20.80">
    <property type="entry name" value="Glycosidases"/>
    <property type="match status" value="1"/>
</dbReference>
<dbReference type="Pfam" id="PF22666">
    <property type="entry name" value="Glyco_hydro_2_N2"/>
    <property type="match status" value="1"/>
</dbReference>
<dbReference type="InterPro" id="IPR041447">
    <property type="entry name" value="Mannosidase_ig"/>
</dbReference>
<comment type="caution">
    <text evidence="17">The sequence shown here is derived from an EMBL/GenBank/DDBJ whole genome shotgun (WGS) entry which is preliminary data.</text>
</comment>
<evidence type="ECO:0000256" key="4">
    <source>
        <dbReference type="ARBA" id="ARBA00011738"/>
    </source>
</evidence>
<evidence type="ECO:0000256" key="1">
    <source>
        <dbReference type="ARBA" id="ARBA00000829"/>
    </source>
</evidence>
<dbReference type="Proteomes" id="UP000004259">
    <property type="component" value="Unassembled WGS sequence"/>
</dbReference>
<dbReference type="STRING" id="246199.CUS_6801"/>
<dbReference type="Gene3D" id="2.60.40.10">
    <property type="entry name" value="Immunoglobulins"/>
    <property type="match status" value="2"/>
</dbReference>
<proteinExistence type="inferred from homology"/>
<dbReference type="PANTHER" id="PTHR43730">
    <property type="entry name" value="BETA-MANNOSIDASE"/>
    <property type="match status" value="1"/>
</dbReference>
<dbReference type="FunFam" id="3.20.20.80:FF:000050">
    <property type="entry name" value="Beta-mannosidase B"/>
    <property type="match status" value="1"/>
</dbReference>
<gene>
    <name evidence="17" type="ORF">CUS_6801</name>
</gene>
<keyword evidence="9" id="KW-0326">Glycosidase</keyword>
<dbReference type="AlphaFoldDB" id="E9SBY5"/>
<dbReference type="Pfam" id="PF00703">
    <property type="entry name" value="Glyco_hydro_2"/>
    <property type="match status" value="1"/>
</dbReference>
<evidence type="ECO:0000256" key="10">
    <source>
        <dbReference type="ARBA" id="ARBA00038429"/>
    </source>
</evidence>
<evidence type="ECO:0000313" key="18">
    <source>
        <dbReference type="Proteomes" id="UP000004259"/>
    </source>
</evidence>
<evidence type="ECO:0000256" key="3">
    <source>
        <dbReference type="ARBA" id="ARBA00004740"/>
    </source>
</evidence>
<dbReference type="GO" id="GO:0004567">
    <property type="term" value="F:beta-mannosidase activity"/>
    <property type="evidence" value="ECO:0007669"/>
    <property type="project" value="UniProtKB-EC"/>
</dbReference>
<protein>
    <recommendedName>
        <fullName evidence="11">Beta-mannosidase B</fullName>
        <ecNumber evidence="5">3.2.1.25</ecNumber>
    </recommendedName>
    <alternativeName>
        <fullName evidence="12">Mannanase B</fullName>
    </alternativeName>
</protein>
<dbReference type="InterPro" id="IPR017853">
    <property type="entry name" value="GH"/>
</dbReference>
<evidence type="ECO:0000256" key="12">
    <source>
        <dbReference type="ARBA" id="ARBA00041614"/>
    </source>
</evidence>
<keyword evidence="8" id="KW-0325">Glycoprotein</keyword>
<dbReference type="eggNOG" id="COG3250">
    <property type="taxonomic scope" value="Bacteria"/>
</dbReference>
<dbReference type="EMBL" id="ADKM02000075">
    <property type="protein sequence ID" value="EGC03154.1"/>
    <property type="molecule type" value="Genomic_DNA"/>
</dbReference>
<dbReference type="GO" id="GO:0005576">
    <property type="term" value="C:extracellular region"/>
    <property type="evidence" value="ECO:0007669"/>
    <property type="project" value="UniProtKB-SubCell"/>
</dbReference>
<keyword evidence="6" id="KW-0964">Secreted</keyword>
<dbReference type="InterPro" id="IPR008979">
    <property type="entry name" value="Galactose-bd-like_sf"/>
</dbReference>
<dbReference type="InterPro" id="IPR006102">
    <property type="entry name" value="Ig-like_GH2"/>
</dbReference>
<dbReference type="Gene3D" id="2.60.120.260">
    <property type="entry name" value="Galactose-binding domain-like"/>
    <property type="match status" value="1"/>
</dbReference>
<evidence type="ECO:0000256" key="11">
    <source>
        <dbReference type="ARBA" id="ARBA00041069"/>
    </source>
</evidence>
<evidence type="ECO:0000256" key="6">
    <source>
        <dbReference type="ARBA" id="ARBA00022525"/>
    </source>
</evidence>
<feature type="domain" description="Beta-mannosidase-like galactose-binding" evidence="16">
    <location>
        <begin position="10"/>
        <end position="175"/>
    </location>
</feature>
<evidence type="ECO:0000256" key="5">
    <source>
        <dbReference type="ARBA" id="ARBA00012754"/>
    </source>
</evidence>
<organism evidence="17 18">
    <name type="scientific">Ruminococcus albus 8</name>
    <dbReference type="NCBI Taxonomy" id="246199"/>
    <lineage>
        <taxon>Bacteria</taxon>
        <taxon>Bacillati</taxon>
        <taxon>Bacillota</taxon>
        <taxon>Clostridia</taxon>
        <taxon>Eubacteriales</taxon>
        <taxon>Oscillospiraceae</taxon>
        <taxon>Ruminococcus</taxon>
    </lineage>
</organism>
<evidence type="ECO:0000256" key="9">
    <source>
        <dbReference type="ARBA" id="ARBA00023295"/>
    </source>
</evidence>
<evidence type="ECO:0000256" key="8">
    <source>
        <dbReference type="ARBA" id="ARBA00023180"/>
    </source>
</evidence>
<comment type="subunit">
    <text evidence="4">Homodimer.</text>
</comment>
<dbReference type="InterPro" id="IPR050887">
    <property type="entry name" value="Beta-mannosidase_GH2"/>
</dbReference>